<dbReference type="EMBL" id="JBHTLX010000012">
    <property type="protein sequence ID" value="MFD1248058.1"/>
    <property type="molecule type" value="Genomic_DNA"/>
</dbReference>
<protein>
    <submittedName>
        <fullName evidence="3">Glycosyltransferase 61 family protein</fullName>
    </submittedName>
</protein>
<dbReference type="InterPro" id="IPR049625">
    <property type="entry name" value="Glyco_transf_61_cat"/>
</dbReference>
<evidence type="ECO:0000313" key="4">
    <source>
        <dbReference type="Proteomes" id="UP001597229"/>
    </source>
</evidence>
<evidence type="ECO:0000313" key="3">
    <source>
        <dbReference type="EMBL" id="MFD1248058.1"/>
    </source>
</evidence>
<proteinExistence type="predicted"/>
<dbReference type="Proteomes" id="UP001597229">
    <property type="component" value="Unassembled WGS sequence"/>
</dbReference>
<gene>
    <name evidence="3" type="ORF">ACFQ3F_09680</name>
</gene>
<dbReference type="RefSeq" id="WP_367918608.1">
    <property type="nucleotide sequence ID" value="NZ_BAABAC010000013.1"/>
</dbReference>
<comment type="caution">
    <text evidence="3">The sequence shown here is derived from an EMBL/GenBank/DDBJ whole genome shotgun (WGS) entry which is preliminary data.</text>
</comment>
<feature type="domain" description="Glycosyltransferase 61 catalytic" evidence="2">
    <location>
        <begin position="304"/>
        <end position="478"/>
    </location>
</feature>
<reference evidence="4" key="1">
    <citation type="journal article" date="2019" name="Int. J. Syst. Evol. Microbiol.">
        <title>The Global Catalogue of Microorganisms (GCM) 10K type strain sequencing project: providing services to taxonomists for standard genome sequencing and annotation.</title>
        <authorList>
            <consortium name="The Broad Institute Genomics Platform"/>
            <consortium name="The Broad Institute Genome Sequencing Center for Infectious Disease"/>
            <person name="Wu L."/>
            <person name="Ma J."/>
        </authorList>
    </citation>
    <scope>NUCLEOTIDE SEQUENCE [LARGE SCALE GENOMIC DNA]</scope>
    <source>
        <strain evidence="4">CCUG 52478</strain>
    </source>
</reference>
<accession>A0ABW3VYD8</accession>
<keyword evidence="4" id="KW-1185">Reference proteome</keyword>
<evidence type="ECO:0000256" key="1">
    <source>
        <dbReference type="SAM" id="MobiDB-lite"/>
    </source>
</evidence>
<name>A0ABW3VYD8_9ACTN</name>
<organism evidence="3 4">
    <name type="scientific">Nocardioides ginsengisoli</name>
    <dbReference type="NCBI Taxonomy" id="363868"/>
    <lineage>
        <taxon>Bacteria</taxon>
        <taxon>Bacillati</taxon>
        <taxon>Actinomycetota</taxon>
        <taxon>Actinomycetes</taxon>
        <taxon>Propionibacteriales</taxon>
        <taxon>Nocardioidaceae</taxon>
        <taxon>Nocardioides</taxon>
    </lineage>
</organism>
<feature type="region of interest" description="Disordered" evidence="1">
    <location>
        <begin position="199"/>
        <end position="221"/>
    </location>
</feature>
<sequence length="540" mass="60928">MRFQLPARRGSQAEPGLKRIAKRVVALSRDLRRPVVAVHDPALAPVLAARLPDARVLALPADAREQHFLLAEHGPVDVLVDLPAPEGRVERFHQAFFHVRAGGAYLVPGGAGELGDRPGPLGTLLRAAQDSTAGRMRVGNRRRRDRLVVALRDHGDFRTDGDDLVLRHRIDDVRAKIREEDLNDYLARVPSPHHVKEIFPAAPPTPEPAGRTGPVQRSPRPTATAAISLRDYRDVVVGPYQVVIDGRIVLPDSYRHHPRPLHSHRRLLDLEPHLAIHRERFVVDDLPRLEGTYFHLDDEFRGHFGHLLTETISRVWAWPHALELDPDVKVIVGKVVKRPEPMPYELDFYEACGIPRDRIVVIDRPVRVDRLISGTPMFAAPHYVHPEIVPVWDQVGARLVEGLPERDWPRRIFISRRAGKRDCLNADELEAVFVEHGFVQVYPEDYPLAEQVQMFQHAEAVAGYAGSGLFQCAFVDRPLHIIRIGPTSYEPRNEQLLTSARGHRLDDVVCQASGTDMHADWSYSEEREGPFLRSLLADLP</sequence>
<evidence type="ECO:0000259" key="2">
    <source>
        <dbReference type="Pfam" id="PF04577"/>
    </source>
</evidence>
<dbReference type="Pfam" id="PF04577">
    <property type="entry name" value="Glyco_transf_61"/>
    <property type="match status" value="1"/>
</dbReference>